<evidence type="ECO:0000313" key="8">
    <source>
        <dbReference type="EMBL" id="KAG0290743.1"/>
    </source>
</evidence>
<reference evidence="8 9" key="1">
    <citation type="journal article" date="2020" name="Fungal Divers.">
        <title>Resolving the Mortierellaceae phylogeny through synthesis of multi-gene phylogenetics and phylogenomics.</title>
        <authorList>
            <person name="Vandepol N."/>
            <person name="Liber J."/>
            <person name="Desiro A."/>
            <person name="Na H."/>
            <person name="Kennedy M."/>
            <person name="Barry K."/>
            <person name="Grigoriev I.V."/>
            <person name="Miller A.N."/>
            <person name="O'Donnell K."/>
            <person name="Stajich J.E."/>
            <person name="Bonito G."/>
        </authorList>
    </citation>
    <scope>NUCLEOTIDE SEQUENCE [LARGE SCALE GENOMIC DNA]</scope>
    <source>
        <strain evidence="8 9">AD045</strain>
    </source>
</reference>
<dbReference type="NCBIfam" id="TIGR00222">
    <property type="entry name" value="panB"/>
    <property type="match status" value="1"/>
</dbReference>
<comment type="function">
    <text evidence="6">Catalyzes the reversible reaction in which hydroxymethyl group from 5,10-methylenetetrahydrofolate is transferred onto alpha-ketoisovalerate to form ketopantoate.</text>
</comment>
<dbReference type="InterPro" id="IPR040442">
    <property type="entry name" value="Pyrv_kinase-like_dom_sf"/>
</dbReference>
<comment type="similarity">
    <text evidence="2 6">Belongs to the PanB family.</text>
</comment>
<gene>
    <name evidence="8" type="ORF">BGZ96_005815</name>
</gene>
<dbReference type="SUPFAM" id="SSF51621">
    <property type="entry name" value="Phosphoenolpyruvate/pyruvate domain"/>
    <property type="match status" value="1"/>
</dbReference>
<dbReference type="InterPro" id="IPR015813">
    <property type="entry name" value="Pyrv/PenolPyrv_kinase-like_dom"/>
</dbReference>
<sequence>MRTSIALLTRTRLSGIATARSAQPVRMALQSHINQHISCQSNISSESRRQYSSRPSDQSIHHVRAKVTLATLRKLYKRGEPITMLTAHDFPTGTLVDKAGMDMTLVGDSLAMVALGYPSTSEITLDEMLHHCRAVARGTRSSFLVADMPFGTYETGAEQAINTAVRLMKEGKAEAVKLEGGKEMAPTIARLTQVGIPVLGHIGLTPQRQASLGGFKVQGKTAAKAKGIIEDAEALQEAGCFAIVLEAVPEPVATHVTNILNIPTIGIGAGVGCSGQVLVQQDMLGLYGRVPKFCKTYRSLADEIVGALKEYSADVKSGAFPAAEHCYSMPQEELNRFMRMIGQDEQEDDDKHVGSGSDSDSDSDSDSNDNLEAPPTHQNAPDYYDPIYFDSDEEDEPDADETNNESRHDDDGQDDDEKEYDIPAGLASGLNSNSTTTVSSNSHIADITMKLENSSMGESTKSTKKSNKNHATISDADLLYDPDEDDRDENWLIKKISANRPPGCRPEDIWTDAILSCPMCLTQLCFDCQQHEVYTHQFRAMFVEHCRVVETERLRFPNVPKKVNNSNNSKKANKSRSSLSASSQGSAAAENGEAQEFKPSVDDDQDAVYNPVVCEICNTKVALMDQDEVYHFFNIIPTAI</sequence>
<keyword evidence="9" id="KW-1185">Reference proteome</keyword>
<dbReference type="HAMAP" id="MF_00156">
    <property type="entry name" value="PanB"/>
    <property type="match status" value="1"/>
</dbReference>
<evidence type="ECO:0000256" key="1">
    <source>
        <dbReference type="ARBA" id="ARBA00005033"/>
    </source>
</evidence>
<dbReference type="Gene3D" id="3.20.20.60">
    <property type="entry name" value="Phosphoenolpyruvate-binding domains"/>
    <property type="match status" value="1"/>
</dbReference>
<feature type="compositionally biased region" description="Low complexity" evidence="7">
    <location>
        <begin position="561"/>
        <end position="589"/>
    </location>
</feature>
<evidence type="ECO:0000256" key="5">
    <source>
        <dbReference type="ARBA" id="ARBA00049172"/>
    </source>
</evidence>
<evidence type="ECO:0000256" key="6">
    <source>
        <dbReference type="RuleBase" id="RU362100"/>
    </source>
</evidence>
<name>A0ABQ7K4V3_9FUNG</name>
<dbReference type="EMBL" id="JAAAIM010000277">
    <property type="protein sequence ID" value="KAG0290743.1"/>
    <property type="molecule type" value="Genomic_DNA"/>
</dbReference>
<feature type="region of interest" description="Disordered" evidence="7">
    <location>
        <begin position="559"/>
        <end position="603"/>
    </location>
</feature>
<dbReference type="NCBIfam" id="NF001452">
    <property type="entry name" value="PRK00311.1"/>
    <property type="match status" value="1"/>
</dbReference>
<feature type="compositionally biased region" description="Acidic residues" evidence="7">
    <location>
        <begin position="359"/>
        <end position="369"/>
    </location>
</feature>
<dbReference type="PANTHER" id="PTHR20881">
    <property type="entry name" value="3-METHYL-2-OXOBUTANOATE HYDROXYMETHYLTRANSFERASE"/>
    <property type="match status" value="1"/>
</dbReference>
<keyword evidence="6" id="KW-0566">Pantothenate biosynthesis</keyword>
<keyword evidence="4 6" id="KW-0808">Transferase</keyword>
<organism evidence="8 9">
    <name type="scientific">Linnemannia gamsii</name>
    <dbReference type="NCBI Taxonomy" id="64522"/>
    <lineage>
        <taxon>Eukaryota</taxon>
        <taxon>Fungi</taxon>
        <taxon>Fungi incertae sedis</taxon>
        <taxon>Mucoromycota</taxon>
        <taxon>Mortierellomycotina</taxon>
        <taxon>Mortierellomycetes</taxon>
        <taxon>Mortierellales</taxon>
        <taxon>Mortierellaceae</taxon>
        <taxon>Linnemannia</taxon>
    </lineage>
</organism>
<dbReference type="Proteomes" id="UP001194696">
    <property type="component" value="Unassembled WGS sequence"/>
</dbReference>
<dbReference type="EC" id="2.1.2.11" evidence="3 6"/>
<dbReference type="InterPro" id="IPR003700">
    <property type="entry name" value="Pantoate_hydroxy_MeTrfase"/>
</dbReference>
<proteinExistence type="inferred from homology"/>
<comment type="caution">
    <text evidence="8">The sequence shown here is derived from an EMBL/GenBank/DDBJ whole genome shotgun (WGS) entry which is preliminary data.</text>
</comment>
<evidence type="ECO:0000256" key="7">
    <source>
        <dbReference type="SAM" id="MobiDB-lite"/>
    </source>
</evidence>
<comment type="pathway">
    <text evidence="1 6">Cofactor biosynthesis; (R)-pantothenate biosynthesis; (R)-pantoate from 3-methyl-2-oxobutanoate: step 1/2.</text>
</comment>
<accession>A0ABQ7K4V3</accession>
<evidence type="ECO:0000313" key="9">
    <source>
        <dbReference type="Proteomes" id="UP001194696"/>
    </source>
</evidence>
<dbReference type="PANTHER" id="PTHR20881:SF0">
    <property type="entry name" value="3-METHYL-2-OXOBUTANOATE HYDROXYMETHYLTRANSFERASE"/>
    <property type="match status" value="1"/>
</dbReference>
<dbReference type="Pfam" id="PF02548">
    <property type="entry name" value="Pantoate_transf"/>
    <property type="match status" value="1"/>
</dbReference>
<evidence type="ECO:0000256" key="2">
    <source>
        <dbReference type="ARBA" id="ARBA00008676"/>
    </source>
</evidence>
<evidence type="ECO:0000256" key="3">
    <source>
        <dbReference type="ARBA" id="ARBA00012618"/>
    </source>
</evidence>
<dbReference type="CDD" id="cd06557">
    <property type="entry name" value="KPHMT-like"/>
    <property type="match status" value="1"/>
</dbReference>
<feature type="region of interest" description="Disordered" evidence="7">
    <location>
        <begin position="345"/>
        <end position="438"/>
    </location>
</feature>
<evidence type="ECO:0000256" key="4">
    <source>
        <dbReference type="ARBA" id="ARBA00022679"/>
    </source>
</evidence>
<feature type="compositionally biased region" description="Acidic residues" evidence="7">
    <location>
        <begin position="390"/>
        <end position="403"/>
    </location>
</feature>
<dbReference type="InterPro" id="IPR019370">
    <property type="entry name" value="E2F-assoc_phosphoprotein"/>
</dbReference>
<dbReference type="Pfam" id="PF10238">
    <property type="entry name" value="Eapp_C"/>
    <property type="match status" value="1"/>
</dbReference>
<comment type="catalytic activity">
    <reaction evidence="5 6">
        <text>(6R)-5,10-methylene-5,6,7,8-tetrahydrofolate + 3-methyl-2-oxobutanoate + H2O = 2-dehydropantoate + (6S)-5,6,7,8-tetrahydrofolate</text>
        <dbReference type="Rhea" id="RHEA:11824"/>
        <dbReference type="ChEBI" id="CHEBI:11561"/>
        <dbReference type="ChEBI" id="CHEBI:11851"/>
        <dbReference type="ChEBI" id="CHEBI:15377"/>
        <dbReference type="ChEBI" id="CHEBI:15636"/>
        <dbReference type="ChEBI" id="CHEBI:57453"/>
        <dbReference type="EC" id="2.1.2.11"/>
    </reaction>
</comment>
<protein>
    <recommendedName>
        <fullName evidence="3 6">3-methyl-2-oxobutanoate hydroxymethyltransferase</fullName>
        <ecNumber evidence="3 6">2.1.2.11</ecNumber>
    </recommendedName>
</protein>